<evidence type="ECO:0000256" key="2">
    <source>
        <dbReference type="ARBA" id="ARBA00006251"/>
    </source>
</evidence>
<dbReference type="SFLD" id="SFLDS00005">
    <property type="entry name" value="Isoprenoid_Synthase_Type_I"/>
    <property type="match status" value="1"/>
</dbReference>
<dbReference type="SFLD" id="SFLDG01212">
    <property type="entry name" value="Phytoene_synthase_like"/>
    <property type="match status" value="1"/>
</dbReference>
<dbReference type="CDD" id="cd00683">
    <property type="entry name" value="Trans_IPPS_HH"/>
    <property type="match status" value="1"/>
</dbReference>
<organism evidence="6">
    <name type="scientific">uncultured proteobacterium eBACred25D05</name>
    <dbReference type="NCBI Taxonomy" id="287841"/>
    <lineage>
        <taxon>Bacteria</taxon>
        <taxon>Pseudomonadati</taxon>
        <taxon>Pseudomonadota</taxon>
        <taxon>environmental samples</taxon>
    </lineage>
</organism>
<evidence type="ECO:0000256" key="3">
    <source>
        <dbReference type="ARBA" id="ARBA00022679"/>
    </source>
</evidence>
<accession>Q6BA55</accession>
<comment type="pathway">
    <text evidence="1">Carotenoid biosynthesis; phytoene biosynthesis.</text>
</comment>
<dbReference type="Pfam" id="PF00494">
    <property type="entry name" value="SQS_PSY"/>
    <property type="match status" value="1"/>
</dbReference>
<evidence type="ECO:0000256" key="5">
    <source>
        <dbReference type="ARBA" id="ARBA00053028"/>
    </source>
</evidence>
<reference evidence="6" key="1">
    <citation type="journal article" date="2005" name="Appl. Environ. Microbiol.">
        <title>Roseobacter-like bacteria in red and mediterranean sea aerobic anoxygenic photosynthetic populations.</title>
        <authorList>
            <person name="Oz A."/>
            <person name="Sabehi G."/>
            <person name="Koblizek M."/>
            <person name="Massana R."/>
            <person name="Beja O."/>
        </authorList>
    </citation>
    <scope>NUCLEOTIDE SEQUENCE</scope>
</reference>
<dbReference type="SUPFAM" id="SSF48576">
    <property type="entry name" value="Terpenoid synthases"/>
    <property type="match status" value="1"/>
</dbReference>
<evidence type="ECO:0000256" key="1">
    <source>
        <dbReference type="ARBA" id="ARBA00004684"/>
    </source>
</evidence>
<dbReference type="PANTHER" id="PTHR31480">
    <property type="entry name" value="BIFUNCTIONAL LYCOPENE CYCLASE/PHYTOENE SYNTHASE"/>
    <property type="match status" value="1"/>
</dbReference>
<keyword evidence="3" id="KW-0808">Transferase</keyword>
<comment type="similarity">
    <text evidence="2">Belongs to the phytoene/squalene synthase family.</text>
</comment>
<dbReference type="InterPro" id="IPR008949">
    <property type="entry name" value="Isoprenoid_synthase_dom_sf"/>
</dbReference>
<protein>
    <submittedName>
        <fullName evidence="6">Putative phytoene synthase</fullName>
    </submittedName>
</protein>
<comment type="cofactor">
    <cofactor evidence="5">
        <name>ATP</name>
        <dbReference type="ChEBI" id="CHEBI:30616"/>
    </cofactor>
</comment>
<evidence type="ECO:0000313" key="6">
    <source>
        <dbReference type="EMBL" id="AAT90319.1"/>
    </source>
</evidence>
<dbReference type="AlphaFoldDB" id="Q6BA55"/>
<dbReference type="SFLD" id="SFLDG01018">
    <property type="entry name" value="Squalene/Phytoene_Synthase_Lik"/>
    <property type="match status" value="1"/>
</dbReference>
<dbReference type="PROSITE" id="PS01044">
    <property type="entry name" value="SQUALEN_PHYTOEN_SYN_1"/>
    <property type="match status" value="1"/>
</dbReference>
<dbReference type="GO" id="GO:0016117">
    <property type="term" value="P:carotenoid biosynthetic process"/>
    <property type="evidence" value="ECO:0007669"/>
    <property type="project" value="UniProtKB-KW"/>
</dbReference>
<name>Q6BA55_9PROT</name>
<dbReference type="FunFam" id="1.10.600.10:FF:000020">
    <property type="entry name" value="Phytoene synthase"/>
    <property type="match status" value="1"/>
</dbReference>
<dbReference type="InterPro" id="IPR002060">
    <property type="entry name" value="Squ/phyt_synthse"/>
</dbReference>
<gene>
    <name evidence="6" type="primary">crtB</name>
</gene>
<evidence type="ECO:0000256" key="4">
    <source>
        <dbReference type="ARBA" id="ARBA00022746"/>
    </source>
</evidence>
<proteinExistence type="inferred from homology"/>
<dbReference type="GO" id="GO:0004311">
    <property type="term" value="F:geranylgeranyl diphosphate synthase activity"/>
    <property type="evidence" value="ECO:0007669"/>
    <property type="project" value="InterPro"/>
</dbReference>
<dbReference type="GO" id="GO:0051996">
    <property type="term" value="F:squalene synthase [NAD(P)H] activity"/>
    <property type="evidence" value="ECO:0007669"/>
    <property type="project" value="InterPro"/>
</dbReference>
<dbReference type="InterPro" id="IPR033904">
    <property type="entry name" value="Trans_IPPS_HH"/>
</dbReference>
<keyword evidence="4" id="KW-0125">Carotenoid biosynthesis</keyword>
<dbReference type="EMBL" id="AY671989">
    <property type="protein sequence ID" value="AAT90319.1"/>
    <property type="molecule type" value="Genomic_DNA"/>
</dbReference>
<sequence>MSNRQEDLDYCENAIKNGSLSFHAASRLLPRAVRNSCLALYAFCRLADDEVDLKEDKSASVYDLVERLEQVYSGKPRNLPMDRAFARMVEETQMPRALPEALIEGLVWDAMERRYNTFDELVAYSARVASAVGVMMCVIMRQRDSNVLARACDLGVAMQLTNIARDIGEDAREGRLYIPLNWMKEVGVNPNSFLTVPAPTPEIRELTHRLLSKAEILYQRSESGIVCLPKAVRPAMFSARHIYAAIGQEIRNNEYDSITLRAKTSRTKKVELLFLSCAQAGASLMLPGPATRYAQPLEQTKFLVDAAEVKKLDGFDWSDRFISILEQLRQRDLEHYRA</sequence>
<dbReference type="InterPro" id="IPR044843">
    <property type="entry name" value="Trans_IPPS_bact-type"/>
</dbReference>
<dbReference type="InterPro" id="IPR019845">
    <property type="entry name" value="Squalene/phytoene_synthase_CS"/>
</dbReference>
<dbReference type="Gene3D" id="1.10.600.10">
    <property type="entry name" value="Farnesyl Diphosphate Synthase"/>
    <property type="match status" value="1"/>
</dbReference>
<dbReference type="PROSITE" id="PS01045">
    <property type="entry name" value="SQUALEN_PHYTOEN_SYN_2"/>
    <property type="match status" value="1"/>
</dbReference>